<accession>A0A251UM09</accession>
<dbReference type="InterPro" id="IPR006594">
    <property type="entry name" value="LisH"/>
</dbReference>
<reference evidence="10" key="2">
    <citation type="submission" date="2017-02" db="EMBL/GenBank/DDBJ databases">
        <title>Sunflower complete genome.</title>
        <authorList>
            <person name="Langlade N."/>
            <person name="Munos S."/>
        </authorList>
    </citation>
    <scope>NUCLEOTIDE SEQUENCE [LARGE SCALE GENOMIC DNA]</scope>
    <source>
        <tissue evidence="10">Leaves</tissue>
    </source>
</reference>
<dbReference type="EMBL" id="CM007894">
    <property type="protein sequence ID" value="OTG24144.1"/>
    <property type="molecule type" value="Genomic_DNA"/>
</dbReference>
<feature type="repeat" description="WD" evidence="7">
    <location>
        <begin position="474"/>
        <end position="524"/>
    </location>
</feature>
<dbReference type="Proteomes" id="UP000215914">
    <property type="component" value="Chromosome 5"/>
</dbReference>
<name>A0A251UM09_HELAN</name>
<dbReference type="PROSITE" id="PS50082">
    <property type="entry name" value="WD_REPEATS_2"/>
    <property type="match status" value="6"/>
</dbReference>
<keyword evidence="5" id="KW-0804">Transcription</keyword>
<dbReference type="Pfam" id="PF00400">
    <property type="entry name" value="WD40"/>
    <property type="match status" value="6"/>
</dbReference>
<dbReference type="InterPro" id="IPR015943">
    <property type="entry name" value="WD40/YVTN_repeat-like_dom_sf"/>
</dbReference>
<dbReference type="GO" id="GO:0006357">
    <property type="term" value="P:regulation of transcription by RNA polymerase II"/>
    <property type="evidence" value="ECO:0000318"/>
    <property type="project" value="GO_Central"/>
</dbReference>
<dbReference type="FunFam" id="1.20.960.30:FF:000001">
    <property type="entry name" value="F-box-like/WD repeat-containing protein TBL1XR1"/>
    <property type="match status" value="1"/>
</dbReference>
<feature type="repeat" description="WD" evidence="7">
    <location>
        <begin position="249"/>
        <end position="290"/>
    </location>
</feature>
<dbReference type="AlphaFoldDB" id="A0A251UM09"/>
<evidence type="ECO:0000256" key="5">
    <source>
        <dbReference type="ARBA" id="ARBA00023163"/>
    </source>
</evidence>
<dbReference type="STRING" id="4232.A0A251UM09"/>
<evidence type="ECO:0000313" key="11">
    <source>
        <dbReference type="Proteomes" id="UP000215914"/>
    </source>
</evidence>
<keyword evidence="3" id="KW-0677">Repeat</keyword>
<dbReference type="Gene3D" id="1.20.960.30">
    <property type="match status" value="1"/>
</dbReference>
<protein>
    <submittedName>
        <fullName evidence="10">Putative WD-40 repeat family protein</fullName>
    </submittedName>
    <submittedName>
        <fullName evidence="9">Transcription factor WD40-like family</fullName>
    </submittedName>
</protein>
<evidence type="ECO:0000313" key="9">
    <source>
        <dbReference type="EMBL" id="KAF5817570.1"/>
    </source>
</evidence>
<dbReference type="OMA" id="KWNKCGN"/>
<dbReference type="PROSITE" id="PS00678">
    <property type="entry name" value="WD_REPEATS_1"/>
    <property type="match status" value="2"/>
</dbReference>
<dbReference type="OrthoDB" id="1367865at2759"/>
<dbReference type="InterPro" id="IPR036322">
    <property type="entry name" value="WD40_repeat_dom_sf"/>
</dbReference>
<evidence type="ECO:0000256" key="2">
    <source>
        <dbReference type="ARBA" id="ARBA00022574"/>
    </source>
</evidence>
<dbReference type="SMART" id="SM00667">
    <property type="entry name" value="LisH"/>
    <property type="match status" value="1"/>
</dbReference>
<dbReference type="SMART" id="SM00320">
    <property type="entry name" value="WD40"/>
    <property type="match status" value="8"/>
</dbReference>
<dbReference type="InterPro" id="IPR001680">
    <property type="entry name" value="WD40_rpt"/>
</dbReference>
<dbReference type="InterPro" id="IPR020472">
    <property type="entry name" value="WD40_PAC1"/>
</dbReference>
<dbReference type="Pfam" id="PF08513">
    <property type="entry name" value="LisH"/>
    <property type="match status" value="1"/>
</dbReference>
<feature type="repeat" description="WD" evidence="7">
    <location>
        <begin position="308"/>
        <end position="340"/>
    </location>
</feature>
<dbReference type="PANTHER" id="PTHR22846">
    <property type="entry name" value="WD40 REPEAT PROTEIN"/>
    <property type="match status" value="1"/>
</dbReference>
<evidence type="ECO:0000313" key="10">
    <source>
        <dbReference type="EMBL" id="OTG24144.1"/>
    </source>
</evidence>
<evidence type="ECO:0000256" key="1">
    <source>
        <dbReference type="ARBA" id="ARBA00004123"/>
    </source>
</evidence>
<dbReference type="EMBL" id="MNCJ02000317">
    <property type="protein sequence ID" value="KAF5817570.1"/>
    <property type="molecule type" value="Genomic_DNA"/>
</dbReference>
<keyword evidence="4" id="KW-0805">Transcription regulation</keyword>
<evidence type="ECO:0000256" key="8">
    <source>
        <dbReference type="SAM" id="MobiDB-lite"/>
    </source>
</evidence>
<organism evidence="10 11">
    <name type="scientific">Helianthus annuus</name>
    <name type="common">Common sunflower</name>
    <dbReference type="NCBI Taxonomy" id="4232"/>
    <lineage>
        <taxon>Eukaryota</taxon>
        <taxon>Viridiplantae</taxon>
        <taxon>Streptophyta</taxon>
        <taxon>Embryophyta</taxon>
        <taxon>Tracheophyta</taxon>
        <taxon>Spermatophyta</taxon>
        <taxon>Magnoliopsida</taxon>
        <taxon>eudicotyledons</taxon>
        <taxon>Gunneridae</taxon>
        <taxon>Pentapetalae</taxon>
        <taxon>asterids</taxon>
        <taxon>campanulids</taxon>
        <taxon>Asterales</taxon>
        <taxon>Asteraceae</taxon>
        <taxon>Asteroideae</taxon>
        <taxon>Heliantheae alliance</taxon>
        <taxon>Heliantheae</taxon>
        <taxon>Helianthus</taxon>
    </lineage>
</organism>
<reference evidence="9 11" key="1">
    <citation type="journal article" date="2017" name="Nature">
        <title>The sunflower genome provides insights into oil metabolism, flowering and Asterid evolution.</title>
        <authorList>
            <person name="Badouin H."/>
            <person name="Gouzy J."/>
            <person name="Grassa C.J."/>
            <person name="Murat F."/>
            <person name="Staton S.E."/>
            <person name="Cottret L."/>
            <person name="Lelandais-Briere C."/>
            <person name="Owens G.L."/>
            <person name="Carrere S."/>
            <person name="Mayjonade B."/>
            <person name="Legrand L."/>
            <person name="Gill N."/>
            <person name="Kane N.C."/>
            <person name="Bowers J.E."/>
            <person name="Hubner S."/>
            <person name="Bellec A."/>
            <person name="Berard A."/>
            <person name="Berges H."/>
            <person name="Blanchet N."/>
            <person name="Boniface M.C."/>
            <person name="Brunel D."/>
            <person name="Catrice O."/>
            <person name="Chaidir N."/>
            <person name="Claudel C."/>
            <person name="Donnadieu C."/>
            <person name="Faraut T."/>
            <person name="Fievet G."/>
            <person name="Helmstetter N."/>
            <person name="King M."/>
            <person name="Knapp S.J."/>
            <person name="Lai Z."/>
            <person name="Le Paslier M.C."/>
            <person name="Lippi Y."/>
            <person name="Lorenzon L."/>
            <person name="Mandel J.R."/>
            <person name="Marage G."/>
            <person name="Marchand G."/>
            <person name="Marquand E."/>
            <person name="Bret-Mestries E."/>
            <person name="Morien E."/>
            <person name="Nambeesan S."/>
            <person name="Nguyen T."/>
            <person name="Pegot-Espagnet P."/>
            <person name="Pouilly N."/>
            <person name="Raftis F."/>
            <person name="Sallet E."/>
            <person name="Schiex T."/>
            <person name="Thomas J."/>
            <person name="Vandecasteele C."/>
            <person name="Vares D."/>
            <person name="Vear F."/>
            <person name="Vautrin S."/>
            <person name="Crespi M."/>
            <person name="Mangin B."/>
            <person name="Burke J.M."/>
            <person name="Salse J."/>
            <person name="Munos S."/>
            <person name="Vincourt P."/>
            <person name="Rieseberg L.H."/>
            <person name="Langlade N.B."/>
        </authorList>
    </citation>
    <scope>NUCLEOTIDE SEQUENCE [LARGE SCALE GENOMIC DNA]</scope>
    <source>
        <strain evidence="11">cv. SF193</strain>
        <tissue evidence="9">Leaves</tissue>
    </source>
</reference>
<dbReference type="InterPro" id="IPR045183">
    <property type="entry name" value="Ebi-like"/>
</dbReference>
<dbReference type="PANTHER" id="PTHR22846:SF2">
    <property type="entry name" value="F-BOX-LIKE_WD REPEAT-CONTAINING PROTEIN EBI"/>
    <property type="match status" value="1"/>
</dbReference>
<evidence type="ECO:0000256" key="7">
    <source>
        <dbReference type="PROSITE-ProRule" id="PRU00221"/>
    </source>
</evidence>
<dbReference type="GO" id="GO:0000118">
    <property type="term" value="C:histone deacetylase complex"/>
    <property type="evidence" value="ECO:0000318"/>
    <property type="project" value="GO_Central"/>
</dbReference>
<keyword evidence="2 7" id="KW-0853">WD repeat</keyword>
<dbReference type="FunCoup" id="A0A251UM09">
    <property type="interactions" value="3486"/>
</dbReference>
<feature type="region of interest" description="Disordered" evidence="8">
    <location>
        <begin position="102"/>
        <end position="212"/>
    </location>
</feature>
<keyword evidence="11" id="KW-1185">Reference proteome</keyword>
<dbReference type="InParanoid" id="A0A251UM09"/>
<proteinExistence type="predicted"/>
<dbReference type="PRINTS" id="PR00320">
    <property type="entry name" value="GPROTEINBRPT"/>
</dbReference>
<dbReference type="GO" id="GO:0003714">
    <property type="term" value="F:transcription corepressor activity"/>
    <property type="evidence" value="ECO:0000318"/>
    <property type="project" value="GO_Central"/>
</dbReference>
<gene>
    <name evidence="10" type="primary">HOS15</name>
    <name evidence="10" type="ORF">HannXRQ_Chr05g0133391</name>
    <name evidence="9" type="ORF">HanXRQr2_Chr02g0054591</name>
</gene>
<sequence length="601" mass="68402">MINMNSNELNYLVYRYLHESGFTHTAFTLGYEAALNKSTLDGNVIPPGALVTFVQKGIQYLELEANLSCNDSDVDEDFSFIQPIDLITKNVYELQQMIKEKKQNVQKTKNREKNRDNREHEQEHSREKDKEHFREKEIEREKEREKERLHVREREKKVEIEREKEQEKEKQIRDKERELEKEKSEREKDKVKQKEKKNEDVTDVRRDEDNVRVQHEENVITEGGPDPMEIDNSLASMSALIPNSDVTVLKGHTSEVFVCAWSPTESLLASGSGDSTARIWTIRDGPCRSDTQNGPSNVAVLKHYRGRTNDKSKDVTTLDWNGEGTLLATGSYDGQARIWSKDGELVNTLTKHKGPIFSLKWNKKGDYLLSGSVDKTAIVWDIKTGEWKQQFEFHTAPTLDVDWRNNVSFATCSTDNMIYVCKVGDNRPVKAFAGHQGEVNAIKWDPTGSLLASCSDDSTAKIWSLKQDTCLHDLKEHTKEIYTIRWSPTGPGTNNPNQPLVLASASFDSTIKLWDVETGRLLHSLVAHGDPVYSVAFSPNGEYLASGSLDKCMHIWSVKEARVVKTYEGSGGIFEVCWNKEGDKIGACFSNNVVCILDFRM</sequence>
<dbReference type="FunFam" id="2.130.10.10:FF:000218">
    <property type="entry name" value="WD40 repeat-containing protein HOS15"/>
    <property type="match status" value="1"/>
</dbReference>
<dbReference type="PROSITE" id="PS50294">
    <property type="entry name" value="WD_REPEATS_REGION"/>
    <property type="match status" value="6"/>
</dbReference>
<dbReference type="SUPFAM" id="SSF50978">
    <property type="entry name" value="WD40 repeat-like"/>
    <property type="match status" value="1"/>
</dbReference>
<comment type="subcellular location">
    <subcellularLocation>
        <location evidence="1">Nucleus</location>
    </subcellularLocation>
</comment>
<dbReference type="PROSITE" id="PS50896">
    <property type="entry name" value="LISH"/>
    <property type="match status" value="1"/>
</dbReference>
<dbReference type="CDD" id="cd00200">
    <property type="entry name" value="WD40"/>
    <property type="match status" value="1"/>
</dbReference>
<dbReference type="Gene3D" id="2.130.10.10">
    <property type="entry name" value="YVTN repeat-like/Quinoprotein amine dehydrogenase"/>
    <property type="match status" value="1"/>
</dbReference>
<keyword evidence="6" id="KW-0539">Nucleus</keyword>
<evidence type="ECO:0000256" key="3">
    <source>
        <dbReference type="ARBA" id="ARBA00022737"/>
    </source>
</evidence>
<feature type="repeat" description="WD" evidence="7">
    <location>
        <begin position="432"/>
        <end position="473"/>
    </location>
</feature>
<dbReference type="InterPro" id="IPR019775">
    <property type="entry name" value="WD40_repeat_CS"/>
</dbReference>
<evidence type="ECO:0000256" key="4">
    <source>
        <dbReference type="ARBA" id="ARBA00023015"/>
    </source>
</evidence>
<feature type="repeat" description="WD" evidence="7">
    <location>
        <begin position="525"/>
        <end position="566"/>
    </location>
</feature>
<reference evidence="9" key="3">
    <citation type="submission" date="2020-06" db="EMBL/GenBank/DDBJ databases">
        <title>Helianthus annuus Genome sequencing and assembly Release 2.</title>
        <authorList>
            <person name="Gouzy J."/>
            <person name="Langlade N."/>
            <person name="Munos S."/>
        </authorList>
    </citation>
    <scope>NUCLEOTIDE SEQUENCE</scope>
    <source>
        <tissue evidence="9">Leaves</tissue>
    </source>
</reference>
<dbReference type="Gramene" id="mRNA:HanXRQr2_Chr02g0054591">
    <property type="protein sequence ID" value="mRNA:HanXRQr2_Chr02g0054591"/>
    <property type="gene ID" value="HanXRQr2_Chr02g0054591"/>
</dbReference>
<feature type="repeat" description="WD" evidence="7">
    <location>
        <begin position="349"/>
        <end position="390"/>
    </location>
</feature>
<evidence type="ECO:0000256" key="6">
    <source>
        <dbReference type="ARBA" id="ARBA00023242"/>
    </source>
</evidence>